<feature type="region of interest" description="Disordered" evidence="4">
    <location>
        <begin position="65"/>
        <end position="154"/>
    </location>
</feature>
<dbReference type="Gene3D" id="2.130.10.10">
    <property type="entry name" value="YVTN repeat-like/Quinoprotein amine dehydrogenase"/>
    <property type="match status" value="1"/>
</dbReference>
<proteinExistence type="predicted"/>
<keyword evidence="6" id="KW-1185">Reference proteome</keyword>
<dbReference type="PANTHER" id="PTHR14107">
    <property type="entry name" value="WD REPEAT PROTEIN"/>
    <property type="match status" value="1"/>
</dbReference>
<feature type="compositionally biased region" description="Polar residues" evidence="4">
    <location>
        <begin position="82"/>
        <end position="92"/>
    </location>
</feature>
<dbReference type="Proteomes" id="UP000320333">
    <property type="component" value="Unassembled WGS sequence"/>
</dbReference>
<dbReference type="GO" id="GO:0032153">
    <property type="term" value="C:cell division site"/>
    <property type="evidence" value="ECO:0007669"/>
    <property type="project" value="TreeGrafter"/>
</dbReference>
<feature type="compositionally biased region" description="Low complexity" evidence="4">
    <location>
        <begin position="68"/>
        <end position="80"/>
    </location>
</feature>
<dbReference type="GO" id="GO:0005634">
    <property type="term" value="C:nucleus"/>
    <property type="evidence" value="ECO:0007669"/>
    <property type="project" value="TreeGrafter"/>
</dbReference>
<dbReference type="OrthoDB" id="3367at2759"/>
<evidence type="ECO:0000256" key="1">
    <source>
        <dbReference type="ARBA" id="ARBA00022574"/>
    </source>
</evidence>
<evidence type="ECO:0000256" key="2">
    <source>
        <dbReference type="ARBA" id="ARBA00022737"/>
    </source>
</evidence>
<dbReference type="InterPro" id="IPR051362">
    <property type="entry name" value="WD_repeat_creC_regulators"/>
</dbReference>
<organism evidence="5 6">
    <name type="scientific">Chytriomyces confervae</name>
    <dbReference type="NCBI Taxonomy" id="246404"/>
    <lineage>
        <taxon>Eukaryota</taxon>
        <taxon>Fungi</taxon>
        <taxon>Fungi incertae sedis</taxon>
        <taxon>Chytridiomycota</taxon>
        <taxon>Chytridiomycota incertae sedis</taxon>
        <taxon>Chytridiomycetes</taxon>
        <taxon>Chytridiales</taxon>
        <taxon>Chytriomycetaceae</taxon>
        <taxon>Chytriomyces</taxon>
    </lineage>
</organism>
<dbReference type="PANTHER" id="PTHR14107:SF16">
    <property type="entry name" value="AT02583P"/>
    <property type="match status" value="1"/>
</dbReference>
<protein>
    <submittedName>
        <fullName evidence="5">Uncharacterized protein</fullName>
    </submittedName>
</protein>
<dbReference type="GO" id="GO:0045013">
    <property type="term" value="P:carbon catabolite repression of transcription"/>
    <property type="evidence" value="ECO:0007669"/>
    <property type="project" value="TreeGrafter"/>
</dbReference>
<dbReference type="GO" id="GO:0051286">
    <property type="term" value="C:cell tip"/>
    <property type="evidence" value="ECO:0007669"/>
    <property type="project" value="TreeGrafter"/>
</dbReference>
<evidence type="ECO:0000256" key="3">
    <source>
        <dbReference type="PROSITE-ProRule" id="PRU00221"/>
    </source>
</evidence>
<keyword evidence="1 3" id="KW-0853">WD repeat</keyword>
<accession>A0A507FF06</accession>
<dbReference type="PROSITE" id="PS50082">
    <property type="entry name" value="WD_REPEATS_2"/>
    <property type="match status" value="1"/>
</dbReference>
<evidence type="ECO:0000313" key="5">
    <source>
        <dbReference type="EMBL" id="TPX74325.1"/>
    </source>
</evidence>
<comment type="caution">
    <text evidence="5">The sequence shown here is derived from an EMBL/GenBank/DDBJ whole genome shotgun (WGS) entry which is preliminary data.</text>
</comment>
<dbReference type="SMART" id="SM00320">
    <property type="entry name" value="WD40"/>
    <property type="match status" value="4"/>
</dbReference>
<evidence type="ECO:0000256" key="4">
    <source>
        <dbReference type="SAM" id="MobiDB-lite"/>
    </source>
</evidence>
<dbReference type="Pfam" id="PF00400">
    <property type="entry name" value="WD40"/>
    <property type="match status" value="3"/>
</dbReference>
<gene>
    <name evidence="5" type="ORF">CcCBS67573_g04402</name>
</gene>
<feature type="repeat" description="WD" evidence="3">
    <location>
        <begin position="301"/>
        <end position="332"/>
    </location>
</feature>
<feature type="region of interest" description="Disordered" evidence="4">
    <location>
        <begin position="384"/>
        <end position="404"/>
    </location>
</feature>
<dbReference type="SUPFAM" id="SSF50978">
    <property type="entry name" value="WD40 repeat-like"/>
    <property type="match status" value="1"/>
</dbReference>
<dbReference type="EMBL" id="QEAP01000131">
    <property type="protein sequence ID" value="TPX74325.1"/>
    <property type="molecule type" value="Genomic_DNA"/>
</dbReference>
<keyword evidence="2" id="KW-0677">Repeat</keyword>
<evidence type="ECO:0000313" key="6">
    <source>
        <dbReference type="Proteomes" id="UP000320333"/>
    </source>
</evidence>
<name>A0A507FF06_9FUNG</name>
<dbReference type="STRING" id="246404.A0A507FF06"/>
<dbReference type="AlphaFoldDB" id="A0A507FF06"/>
<reference evidence="5 6" key="1">
    <citation type="journal article" date="2019" name="Sci. Rep.">
        <title>Comparative genomics of chytrid fungi reveal insights into the obligate biotrophic and pathogenic lifestyle of Synchytrium endobioticum.</title>
        <authorList>
            <person name="van de Vossenberg B.T.L.H."/>
            <person name="Warris S."/>
            <person name="Nguyen H.D.T."/>
            <person name="van Gent-Pelzer M.P.E."/>
            <person name="Joly D.L."/>
            <person name="van de Geest H.C."/>
            <person name="Bonants P.J.M."/>
            <person name="Smith D.S."/>
            <person name="Levesque C.A."/>
            <person name="van der Lee T.A.J."/>
        </authorList>
    </citation>
    <scope>NUCLEOTIDE SEQUENCE [LARGE SCALE GENOMIC DNA]</scope>
    <source>
        <strain evidence="5 6">CBS 675.73</strain>
    </source>
</reference>
<feature type="compositionally biased region" description="Polar residues" evidence="4">
    <location>
        <begin position="109"/>
        <end position="147"/>
    </location>
</feature>
<dbReference type="InterPro" id="IPR015943">
    <property type="entry name" value="WD40/YVTN_repeat-like_dom_sf"/>
</dbReference>
<dbReference type="InterPro" id="IPR001680">
    <property type="entry name" value="WD40_rpt"/>
</dbReference>
<sequence length="458" mass="49445">MSVENNSAGTGHSVTGSYGSLTAAMPECTRFDSLDGVYELRGSQRFEFVANHAIRTTLSFMAVRSGDRSSTPSSESTLKSLAVSTSTHQTPNLPALSPVTPLTADSDGDSNGTNTQTLVPPQSNPTDTSRNTATTPTISSVSMTSTASEKEKAGDKFFGKMRRKTSFYIPNSSSDKSSSSSKGNTSSFVEKIKTYENLAMFLGSENLFIAGFGDGTVLILDKDRDDTPTVAPVSTDANTGFTVSKPTKSAQKHNPVAHWALSKRLITSIQFSPDSIHVAITSLDGCLRILDYTQDKLLDTCSSYFGGLLCCAWSPDGKYVATGGEDDLVTVWTFGGKIIARCQGHSSWVTGVAFDAYNCTERNYRIGSVSDDTKLCLWDFSSSSLHKPRSSRKSRVEQEKNSSSITHPVLGKKQVAILEPFLCESIHNEPLSFVAFREDAIVTADRVGAIKFWARPSV</sequence>
<dbReference type="InterPro" id="IPR036322">
    <property type="entry name" value="WD40_repeat_dom_sf"/>
</dbReference>